<evidence type="ECO:0000259" key="2">
    <source>
        <dbReference type="Pfam" id="PF20253"/>
    </source>
</evidence>
<evidence type="ECO:0000313" key="4">
    <source>
        <dbReference type="Proteomes" id="UP000504636"/>
    </source>
</evidence>
<feature type="compositionally biased region" description="Basic and acidic residues" evidence="1">
    <location>
        <begin position="849"/>
        <end position="861"/>
    </location>
</feature>
<evidence type="ECO:0000313" key="3">
    <source>
        <dbReference type="EMBL" id="KAF2810467.1"/>
    </source>
</evidence>
<dbReference type="RefSeq" id="XP_033577431.1">
    <property type="nucleotide sequence ID" value="XM_033728055.1"/>
</dbReference>
<sequence length="986" mass="111150">MPAWPKLPTELHTGAYVLYKQGTAWAISWLQKNSNATNNDEAPAKPTTRELLKQAEAIAKAANRPPDVIDFCNRVQDVITWRKKVTDWYVANTLGDAQHDFFTGRLEDILFVVEEKVKGTKSDVKRRKSKKKTVEQNDDAKRTLNLYGILAEDPADSVANDGSDDEATTTSTSKSTPRSATNNMDAAAEAVSELRFATMCFLYDLSLARQSVRKVWQAYKDHEVDLVTASVTTNVAIGTIKRSVAIWDNAVKDILPCRPGEFFSVTAAMDHFYTSISVSTGHAPYDPKRGLDQFGPDMHRTANLLCLPAIIQLDFHRRAISKRSDPDSQLSALNTRKELEVQNILSDFGLFGALRVKAPALDELTRFESLLTKAPNSKSQWVSFAFQVYLDIYECLGDGIRDGLKDLVEGGHDIENMIDTHIIDEGVMQVQGTRLEYMLVQQPDFSARFNEVSSYITRWVDDDAVGEAIKHMGVTNSPLEPFFFLGHHPLLCGMFLHTIRRLTQEVSISHTRWLIAAVAHLYNAARQVGGLEIPWKDLDYVIDHHSAKRIFVGAAPTSADLFWIRRRLAFGEKLANFAPHRHGDRKHDTTNRGLILRSPLQDLIWKQQRDTKDHGWLTLHHLLEHLTHNDAGAHDVPDLDNDLQHTVQSIPDVSRDETPPANTQPAGTQLADDAPKLSKAQKKRQKQKAKKAEQAAGKQKPEVTGKALLETISTSNIETAERGLTPQLSTLRELLAADELHSHFDYLSLSRRCMTLLQRLRTEIYENEVTDVVAIDDEVELPSNLDLIDRLFLELRDKPKDLVKITRVGDIFRDFIKKEGDMELEEATERKESRSLVWETALEYPEGQEPEHDPEEKKEAQASEAPQDEDVKQEVDEKPTAPSIDSLQPDHPEHEPEQQHPVQPHEVPHTPSHEERTSSDNDSDDGEEQWVDAEESLEEQTATEAGEAAAGEPLPMDAWQEFCNKGLINEHRYSVTLDQLALALFR</sequence>
<dbReference type="Pfam" id="PF20253">
    <property type="entry name" value="DUF6604"/>
    <property type="match status" value="1"/>
</dbReference>
<feature type="region of interest" description="Disordered" evidence="1">
    <location>
        <begin position="650"/>
        <end position="706"/>
    </location>
</feature>
<reference evidence="5" key="2">
    <citation type="submission" date="2020-04" db="EMBL/GenBank/DDBJ databases">
        <authorList>
            <consortium name="NCBI Genome Project"/>
        </authorList>
    </citation>
    <scope>NUCLEOTIDE SEQUENCE</scope>
    <source>
        <strain evidence="5">CBS 304.34</strain>
    </source>
</reference>
<feature type="compositionally biased region" description="Acidic residues" evidence="1">
    <location>
        <begin position="921"/>
        <end position="938"/>
    </location>
</feature>
<reference evidence="5" key="3">
    <citation type="submission" date="2025-04" db="UniProtKB">
        <authorList>
            <consortium name="RefSeq"/>
        </authorList>
    </citation>
    <scope>IDENTIFICATION</scope>
    <source>
        <strain evidence="5">CBS 304.34</strain>
    </source>
</reference>
<gene>
    <name evidence="3 5" type="ORF">BDZ99DRAFT_571040</name>
</gene>
<proteinExistence type="predicted"/>
<evidence type="ECO:0000256" key="1">
    <source>
        <dbReference type="SAM" id="MobiDB-lite"/>
    </source>
</evidence>
<dbReference type="AlphaFoldDB" id="A0A6A6YRE4"/>
<dbReference type="GeneID" id="54468948"/>
<dbReference type="Proteomes" id="UP000504636">
    <property type="component" value="Unplaced"/>
</dbReference>
<dbReference type="OrthoDB" id="5238236at2759"/>
<feature type="region of interest" description="Disordered" evidence="1">
    <location>
        <begin position="154"/>
        <end position="182"/>
    </location>
</feature>
<feature type="domain" description="DUF6604" evidence="2">
    <location>
        <begin position="19"/>
        <end position="243"/>
    </location>
</feature>
<name>A0A6A6YRE4_9PEZI</name>
<feature type="compositionally biased region" description="Low complexity" evidence="1">
    <location>
        <begin position="939"/>
        <end position="952"/>
    </location>
</feature>
<feature type="compositionally biased region" description="Basic residues" evidence="1">
    <location>
        <begin position="679"/>
        <end position="689"/>
    </location>
</feature>
<dbReference type="EMBL" id="MU003700">
    <property type="protein sequence ID" value="KAF2810467.1"/>
    <property type="molecule type" value="Genomic_DNA"/>
</dbReference>
<dbReference type="InterPro" id="IPR046539">
    <property type="entry name" value="DUF6604"/>
</dbReference>
<feature type="compositionally biased region" description="Basic and acidic residues" evidence="1">
    <location>
        <begin position="906"/>
        <end position="919"/>
    </location>
</feature>
<feature type="compositionally biased region" description="Basic and acidic residues" evidence="1">
    <location>
        <begin position="888"/>
        <end position="898"/>
    </location>
</feature>
<accession>A0A6A6YRE4</accession>
<feature type="compositionally biased region" description="Basic and acidic residues" evidence="1">
    <location>
        <begin position="869"/>
        <end position="879"/>
    </location>
</feature>
<reference evidence="3 5" key="1">
    <citation type="journal article" date="2020" name="Stud. Mycol.">
        <title>101 Dothideomycetes genomes: a test case for predicting lifestyles and emergence of pathogens.</title>
        <authorList>
            <person name="Haridas S."/>
            <person name="Albert R."/>
            <person name="Binder M."/>
            <person name="Bloem J."/>
            <person name="Labutti K."/>
            <person name="Salamov A."/>
            <person name="Andreopoulos B."/>
            <person name="Baker S."/>
            <person name="Barry K."/>
            <person name="Bills G."/>
            <person name="Bluhm B."/>
            <person name="Cannon C."/>
            <person name="Castanera R."/>
            <person name="Culley D."/>
            <person name="Daum C."/>
            <person name="Ezra D."/>
            <person name="Gonzalez J."/>
            <person name="Henrissat B."/>
            <person name="Kuo A."/>
            <person name="Liang C."/>
            <person name="Lipzen A."/>
            <person name="Lutzoni F."/>
            <person name="Magnuson J."/>
            <person name="Mondo S."/>
            <person name="Nolan M."/>
            <person name="Ohm R."/>
            <person name="Pangilinan J."/>
            <person name="Park H.-J."/>
            <person name="Ramirez L."/>
            <person name="Alfaro M."/>
            <person name="Sun H."/>
            <person name="Tritt A."/>
            <person name="Yoshinaga Y."/>
            <person name="Zwiers L.-H."/>
            <person name="Turgeon B."/>
            <person name="Goodwin S."/>
            <person name="Spatafora J."/>
            <person name="Crous P."/>
            <person name="Grigoriev I."/>
        </authorList>
    </citation>
    <scope>NUCLEOTIDE SEQUENCE</scope>
    <source>
        <strain evidence="3 5">CBS 304.34</strain>
    </source>
</reference>
<organism evidence="3">
    <name type="scientific">Mytilinidion resinicola</name>
    <dbReference type="NCBI Taxonomy" id="574789"/>
    <lineage>
        <taxon>Eukaryota</taxon>
        <taxon>Fungi</taxon>
        <taxon>Dikarya</taxon>
        <taxon>Ascomycota</taxon>
        <taxon>Pezizomycotina</taxon>
        <taxon>Dothideomycetes</taxon>
        <taxon>Pleosporomycetidae</taxon>
        <taxon>Mytilinidiales</taxon>
        <taxon>Mytilinidiaceae</taxon>
        <taxon>Mytilinidion</taxon>
    </lineage>
</organism>
<feature type="compositionally biased region" description="Low complexity" evidence="1">
    <location>
        <begin position="168"/>
        <end position="181"/>
    </location>
</feature>
<dbReference type="PANTHER" id="PTHR38795">
    <property type="entry name" value="DUF6604 DOMAIN-CONTAINING PROTEIN"/>
    <property type="match status" value="1"/>
</dbReference>
<dbReference type="PANTHER" id="PTHR38795:SF1">
    <property type="entry name" value="DUF6604 DOMAIN-CONTAINING PROTEIN"/>
    <property type="match status" value="1"/>
</dbReference>
<evidence type="ECO:0000313" key="5">
    <source>
        <dbReference type="RefSeq" id="XP_033577431.1"/>
    </source>
</evidence>
<keyword evidence="4" id="KW-1185">Reference proteome</keyword>
<feature type="region of interest" description="Disordered" evidence="1">
    <location>
        <begin position="845"/>
        <end position="954"/>
    </location>
</feature>
<protein>
    <recommendedName>
        <fullName evidence="2">DUF6604 domain-containing protein</fullName>
    </recommendedName>
</protein>